<proteinExistence type="predicted"/>
<feature type="region of interest" description="Disordered" evidence="6">
    <location>
        <begin position="1"/>
        <end position="32"/>
    </location>
</feature>
<evidence type="ECO:0000256" key="1">
    <source>
        <dbReference type="ARBA" id="ARBA00004123"/>
    </source>
</evidence>
<evidence type="ECO:0000256" key="2">
    <source>
        <dbReference type="ARBA" id="ARBA00023015"/>
    </source>
</evidence>
<protein>
    <recommendedName>
        <fullName evidence="9">TF-B3 domain-containing protein</fullName>
    </recommendedName>
</protein>
<organism evidence="7 8">
    <name type="scientific">Corchorus olitorius</name>
    <dbReference type="NCBI Taxonomy" id="93759"/>
    <lineage>
        <taxon>Eukaryota</taxon>
        <taxon>Viridiplantae</taxon>
        <taxon>Streptophyta</taxon>
        <taxon>Embryophyta</taxon>
        <taxon>Tracheophyta</taxon>
        <taxon>Spermatophyta</taxon>
        <taxon>Magnoliopsida</taxon>
        <taxon>eudicotyledons</taxon>
        <taxon>Gunneridae</taxon>
        <taxon>Pentapetalae</taxon>
        <taxon>rosids</taxon>
        <taxon>malvids</taxon>
        <taxon>Malvales</taxon>
        <taxon>Malvaceae</taxon>
        <taxon>Grewioideae</taxon>
        <taxon>Apeibeae</taxon>
        <taxon>Corchorus</taxon>
    </lineage>
</organism>
<keyword evidence="3" id="KW-0238">DNA-binding</keyword>
<evidence type="ECO:0000313" key="7">
    <source>
        <dbReference type="EMBL" id="OMP07344.1"/>
    </source>
</evidence>
<reference evidence="8" key="1">
    <citation type="submission" date="2013-09" db="EMBL/GenBank/DDBJ databases">
        <title>Corchorus olitorius genome sequencing.</title>
        <authorList>
            <person name="Alam M."/>
            <person name="Haque M.S."/>
            <person name="Islam M.S."/>
            <person name="Emdad E.M."/>
            <person name="Islam M.M."/>
            <person name="Ahmed B."/>
            <person name="Halim A."/>
            <person name="Hossen Q.M.M."/>
            <person name="Hossain M.Z."/>
            <person name="Ahmed R."/>
            <person name="Khan M.M."/>
            <person name="Islam R."/>
            <person name="Rashid M.M."/>
            <person name="Khan S.A."/>
            <person name="Rahman M.S."/>
            <person name="Alam M."/>
            <person name="Yahiya A.S."/>
            <person name="Khan M.S."/>
            <person name="Azam M.S."/>
            <person name="Haque T."/>
            <person name="Lashkar M.Z.H."/>
            <person name="Akhand A.I."/>
            <person name="Morshed G."/>
            <person name="Roy S."/>
            <person name="Uddin K.S."/>
            <person name="Rabeya T."/>
            <person name="Hossain A.S."/>
            <person name="Chowdhury A."/>
            <person name="Snigdha A.R."/>
            <person name="Mortoza M.S."/>
            <person name="Matin S.A."/>
            <person name="Hoque S.M.E."/>
            <person name="Islam M.K."/>
            <person name="Roy D.K."/>
            <person name="Haider R."/>
            <person name="Moosa M.M."/>
            <person name="Elias S.M."/>
            <person name="Hasan A.M."/>
            <person name="Jahan S."/>
            <person name="Shafiuddin M."/>
            <person name="Mahmood N."/>
            <person name="Shommy N.S."/>
        </authorList>
    </citation>
    <scope>NUCLEOTIDE SEQUENCE [LARGE SCALE GENOMIC DNA]</scope>
    <source>
        <strain evidence="8">cv. O-4</strain>
    </source>
</reference>
<dbReference type="AlphaFoldDB" id="A0A1R3KJW7"/>
<sequence length="239" mass="26444">MSGYSTASDGPVDVISMSSDGSDDMPVDSQSTDNVSGSSHYWNVLDSFYVLFDPTPANLERYILIVTSEVSPGDGVTSSSSDGERIPITFYLIIHPFNEDAEHGSLKLPFISTTYFNYMNANMPLNTSLIDVLKSTTQATLRMKDGRVEICDSWTMFYEEHGLRRRDMLYFTMFEDLSMEVKIYCPCGGGGRCLNSLVVEPIVTSWTGVVAGFACSDGIQPSRQQISGKFPPPHCLILY</sequence>
<dbReference type="GO" id="GO:0005634">
    <property type="term" value="C:nucleus"/>
    <property type="evidence" value="ECO:0007669"/>
    <property type="project" value="UniProtKB-SubCell"/>
</dbReference>
<evidence type="ECO:0000256" key="3">
    <source>
        <dbReference type="ARBA" id="ARBA00023125"/>
    </source>
</evidence>
<name>A0A1R3KJW7_9ROSI</name>
<evidence type="ECO:0000256" key="5">
    <source>
        <dbReference type="ARBA" id="ARBA00023242"/>
    </source>
</evidence>
<dbReference type="GO" id="GO:0003677">
    <property type="term" value="F:DNA binding"/>
    <property type="evidence" value="ECO:0007669"/>
    <property type="project" value="UniProtKB-KW"/>
</dbReference>
<dbReference type="Gene3D" id="2.40.330.10">
    <property type="entry name" value="DNA-binding pseudobarrel domain"/>
    <property type="match status" value="1"/>
</dbReference>
<dbReference type="SUPFAM" id="SSF101936">
    <property type="entry name" value="DNA-binding pseudobarrel domain"/>
    <property type="match status" value="1"/>
</dbReference>
<evidence type="ECO:0008006" key="9">
    <source>
        <dbReference type="Google" id="ProtNLM"/>
    </source>
</evidence>
<keyword evidence="8" id="KW-1185">Reference proteome</keyword>
<comment type="subcellular location">
    <subcellularLocation>
        <location evidence="1">Nucleus</location>
    </subcellularLocation>
</comment>
<dbReference type="Proteomes" id="UP000187203">
    <property type="component" value="Unassembled WGS sequence"/>
</dbReference>
<evidence type="ECO:0000256" key="4">
    <source>
        <dbReference type="ARBA" id="ARBA00023163"/>
    </source>
</evidence>
<keyword evidence="5" id="KW-0539">Nucleus</keyword>
<gene>
    <name evidence="7" type="ORF">COLO4_07423</name>
</gene>
<evidence type="ECO:0000313" key="8">
    <source>
        <dbReference type="Proteomes" id="UP000187203"/>
    </source>
</evidence>
<evidence type="ECO:0000256" key="6">
    <source>
        <dbReference type="SAM" id="MobiDB-lite"/>
    </source>
</evidence>
<dbReference type="InterPro" id="IPR015300">
    <property type="entry name" value="DNA-bd_pseudobarrel_sf"/>
</dbReference>
<keyword evidence="4" id="KW-0804">Transcription</keyword>
<dbReference type="EMBL" id="AWUE01013291">
    <property type="protein sequence ID" value="OMP07344.1"/>
    <property type="molecule type" value="Genomic_DNA"/>
</dbReference>
<comment type="caution">
    <text evidence="7">The sequence shown here is derived from an EMBL/GenBank/DDBJ whole genome shotgun (WGS) entry which is preliminary data.</text>
</comment>
<accession>A0A1R3KJW7</accession>
<keyword evidence="2" id="KW-0805">Transcription regulation</keyword>